<evidence type="ECO:0000256" key="6">
    <source>
        <dbReference type="SAM" id="Phobius"/>
    </source>
</evidence>
<keyword evidence="8" id="KW-1185">Reference proteome</keyword>
<feature type="transmembrane region" description="Helical" evidence="6">
    <location>
        <begin position="205"/>
        <end position="225"/>
    </location>
</feature>
<evidence type="ECO:0000256" key="5">
    <source>
        <dbReference type="SAM" id="MobiDB-lite"/>
    </source>
</evidence>
<feature type="region of interest" description="Disordered" evidence="5">
    <location>
        <begin position="368"/>
        <end position="387"/>
    </location>
</feature>
<proteinExistence type="predicted"/>
<organism evidence="7 8">
    <name type="scientific">Meloidogyne graminicola</name>
    <dbReference type="NCBI Taxonomy" id="189291"/>
    <lineage>
        <taxon>Eukaryota</taxon>
        <taxon>Metazoa</taxon>
        <taxon>Ecdysozoa</taxon>
        <taxon>Nematoda</taxon>
        <taxon>Chromadorea</taxon>
        <taxon>Rhabditida</taxon>
        <taxon>Tylenchina</taxon>
        <taxon>Tylenchomorpha</taxon>
        <taxon>Tylenchoidea</taxon>
        <taxon>Meloidogynidae</taxon>
        <taxon>Meloidogyninae</taxon>
        <taxon>Meloidogyne</taxon>
    </lineage>
</organism>
<keyword evidence="2 6" id="KW-0812">Transmembrane</keyword>
<dbReference type="PANTHER" id="PTHR23423">
    <property type="entry name" value="ORGANIC SOLUTE TRANSPORTER-RELATED"/>
    <property type="match status" value="1"/>
</dbReference>
<evidence type="ECO:0000313" key="7">
    <source>
        <dbReference type="EMBL" id="KAF7638965.1"/>
    </source>
</evidence>
<evidence type="ECO:0000256" key="3">
    <source>
        <dbReference type="ARBA" id="ARBA00022989"/>
    </source>
</evidence>
<keyword evidence="3 6" id="KW-1133">Transmembrane helix</keyword>
<evidence type="ECO:0000256" key="4">
    <source>
        <dbReference type="ARBA" id="ARBA00023136"/>
    </source>
</evidence>
<name>A0A8T0A0M3_9BILA</name>
<evidence type="ECO:0000256" key="1">
    <source>
        <dbReference type="ARBA" id="ARBA00004141"/>
    </source>
</evidence>
<evidence type="ECO:0000256" key="2">
    <source>
        <dbReference type="ARBA" id="ARBA00022692"/>
    </source>
</evidence>
<dbReference type="EMBL" id="JABEBT010000008">
    <property type="protein sequence ID" value="KAF7638965.1"/>
    <property type="molecule type" value="Genomic_DNA"/>
</dbReference>
<comment type="subcellular location">
    <subcellularLocation>
        <location evidence="1">Membrane</location>
        <topology evidence="1">Multi-pass membrane protein</topology>
    </subcellularLocation>
</comment>
<dbReference type="AlphaFoldDB" id="A0A8T0A0M3"/>
<dbReference type="SMART" id="SM01417">
    <property type="entry name" value="Solute_trans_a"/>
    <property type="match status" value="1"/>
</dbReference>
<keyword evidence="4 6" id="KW-0472">Membrane</keyword>
<accession>A0A8T0A0M3</accession>
<protein>
    <submittedName>
        <fullName evidence="7">Uncharacterized protein</fullName>
    </submittedName>
</protein>
<feature type="transmembrane region" description="Helical" evidence="6">
    <location>
        <begin position="172"/>
        <end position="193"/>
    </location>
</feature>
<reference evidence="7" key="1">
    <citation type="journal article" date="2020" name="Ecol. Evol.">
        <title>Genome structure and content of the rice root-knot nematode (Meloidogyne graminicola).</title>
        <authorList>
            <person name="Phan N.T."/>
            <person name="Danchin E.G.J."/>
            <person name="Klopp C."/>
            <person name="Perfus-Barbeoch L."/>
            <person name="Kozlowski D.K."/>
            <person name="Koutsovoulos G.D."/>
            <person name="Lopez-Roques C."/>
            <person name="Bouchez O."/>
            <person name="Zahm M."/>
            <person name="Besnard G."/>
            <person name="Bellafiore S."/>
        </authorList>
    </citation>
    <scope>NUCLEOTIDE SEQUENCE</scope>
    <source>
        <strain evidence="7">VN-18</strain>
    </source>
</reference>
<dbReference type="Pfam" id="PF03619">
    <property type="entry name" value="Solute_trans_a"/>
    <property type="match status" value="1"/>
</dbReference>
<feature type="transmembrane region" description="Helical" evidence="6">
    <location>
        <begin position="36"/>
        <end position="64"/>
    </location>
</feature>
<sequence length="440" mass="50841">MDFVRQLLCTGIKDQECNITEEEIPRVGEFFESIELIYLILICIALIMTLIVFILGIIHWIFVLKFISNEQIRTDLYWLVFMGPVISTCGSIGLVIPRAAIFLYAIALVYFMICIFVLVCLMLTLNGSRKILCEKLMAKGVKISLRVCPIGCCFFCLSKVEPNQLNFRRIEWLVFQSPIVRIFLEVVNIIVFMEINSRANLFTQISNVIGMISLFIGSYGSYMVIPAGSSLLSEYRFLLLFRLVDLSQLAWSVQKVLFEFLAFPRFHIFSTKSVLPASAKAQFCISFLLCLEMLIAFDKFQHNQNITGIIGSRGCRIADFSINGMPYRNTTNGDLIFSENGLERRENLQRIDFNESLRLEQVNLNGSGNTISTETEEENEIQKQKNNNNKFTRRTEIYISPFLIVNSENHLIFFYQFKFKNNDLRKKPIQIRNEKIMKFT</sequence>
<dbReference type="Proteomes" id="UP000605970">
    <property type="component" value="Unassembled WGS sequence"/>
</dbReference>
<dbReference type="GO" id="GO:0016020">
    <property type="term" value="C:membrane"/>
    <property type="evidence" value="ECO:0007669"/>
    <property type="project" value="UniProtKB-SubCell"/>
</dbReference>
<comment type="caution">
    <text evidence="7">The sequence shown here is derived from an EMBL/GenBank/DDBJ whole genome shotgun (WGS) entry which is preliminary data.</text>
</comment>
<dbReference type="OrthoDB" id="5832279at2759"/>
<feature type="transmembrane region" description="Helical" evidence="6">
    <location>
        <begin position="102"/>
        <end position="123"/>
    </location>
</feature>
<gene>
    <name evidence="7" type="ORF">Mgra_00001491</name>
</gene>
<feature type="transmembrane region" description="Helical" evidence="6">
    <location>
        <begin position="76"/>
        <end position="96"/>
    </location>
</feature>
<evidence type="ECO:0000313" key="8">
    <source>
        <dbReference type="Proteomes" id="UP000605970"/>
    </source>
</evidence>
<dbReference type="InterPro" id="IPR005178">
    <property type="entry name" value="Ostalpha/TMEM184C"/>
</dbReference>